<dbReference type="EMBL" id="CAJOBA010045978">
    <property type="protein sequence ID" value="CAF4183729.1"/>
    <property type="molecule type" value="Genomic_DNA"/>
</dbReference>
<protein>
    <submittedName>
        <fullName evidence="3">Uncharacterized protein</fullName>
    </submittedName>
</protein>
<dbReference type="AlphaFoldDB" id="A0A815QRF0"/>
<dbReference type="Proteomes" id="UP000681722">
    <property type="component" value="Unassembled WGS sequence"/>
</dbReference>
<accession>A0A815QRF0</accession>
<keyword evidence="1" id="KW-0472">Membrane</keyword>
<keyword evidence="1" id="KW-0812">Transmembrane</keyword>
<sequence>MAKLLRTSSSNDYHNLKWPLIIFSIATTVLVGLIFAGYLSNEWFTYELVNTDNQTYERTLEYGSLGLWHLCTGHVYMPMNCDTWTKATRPTYFNIVLVLFACALLVTNLTLFPAYAAAILIAYNSHNYYVRYIGLFIYILIVLAFTFTVLLVTATIFASVTQFYSPGRFVVETKYLFFHRSTGIYLAEAATILSITLLILIIITIIWRKYIEMQRLEAEKALLRQIFDENYRPGWYKIKSGSGFTAPIATSETPPPYESLKKQNISNINN</sequence>
<evidence type="ECO:0000256" key="1">
    <source>
        <dbReference type="SAM" id="Phobius"/>
    </source>
</evidence>
<feature type="transmembrane region" description="Helical" evidence="1">
    <location>
        <begin position="135"/>
        <end position="164"/>
    </location>
</feature>
<evidence type="ECO:0000313" key="2">
    <source>
        <dbReference type="EMBL" id="CAF1374862.1"/>
    </source>
</evidence>
<keyword evidence="1" id="KW-1133">Transmembrane helix</keyword>
<feature type="transmembrane region" description="Helical" evidence="1">
    <location>
        <begin position="92"/>
        <end position="123"/>
    </location>
</feature>
<dbReference type="EMBL" id="CAJOBC010085743">
    <property type="protein sequence ID" value="CAF4335113.1"/>
    <property type="molecule type" value="Genomic_DNA"/>
</dbReference>
<proteinExistence type="predicted"/>
<dbReference type="EMBL" id="CAJNOK010024308">
    <property type="protein sequence ID" value="CAF1374862.1"/>
    <property type="molecule type" value="Genomic_DNA"/>
</dbReference>
<feature type="transmembrane region" description="Helical" evidence="1">
    <location>
        <begin position="184"/>
        <end position="207"/>
    </location>
</feature>
<dbReference type="EMBL" id="CAJNOQ010020279">
    <property type="protein sequence ID" value="CAF1465974.1"/>
    <property type="molecule type" value="Genomic_DNA"/>
</dbReference>
<evidence type="ECO:0000313" key="5">
    <source>
        <dbReference type="EMBL" id="CAF4335113.1"/>
    </source>
</evidence>
<feature type="transmembrane region" description="Helical" evidence="1">
    <location>
        <begin position="20"/>
        <end position="39"/>
    </location>
</feature>
<organism evidence="3 6">
    <name type="scientific">Didymodactylos carnosus</name>
    <dbReference type="NCBI Taxonomy" id="1234261"/>
    <lineage>
        <taxon>Eukaryota</taxon>
        <taxon>Metazoa</taxon>
        <taxon>Spiralia</taxon>
        <taxon>Gnathifera</taxon>
        <taxon>Rotifera</taxon>
        <taxon>Eurotatoria</taxon>
        <taxon>Bdelloidea</taxon>
        <taxon>Philodinida</taxon>
        <taxon>Philodinidae</taxon>
        <taxon>Didymodactylos</taxon>
    </lineage>
</organism>
<keyword evidence="6" id="KW-1185">Reference proteome</keyword>
<dbReference type="Proteomes" id="UP000663829">
    <property type="component" value="Unassembled WGS sequence"/>
</dbReference>
<dbReference type="Gene3D" id="1.20.140.150">
    <property type="match status" value="1"/>
</dbReference>
<comment type="caution">
    <text evidence="3">The sequence shown here is derived from an EMBL/GenBank/DDBJ whole genome shotgun (WGS) entry which is preliminary data.</text>
</comment>
<dbReference type="Proteomes" id="UP000677228">
    <property type="component" value="Unassembled WGS sequence"/>
</dbReference>
<name>A0A815QRF0_9BILA</name>
<dbReference type="Proteomes" id="UP000682733">
    <property type="component" value="Unassembled WGS sequence"/>
</dbReference>
<reference evidence="3" key="1">
    <citation type="submission" date="2021-02" db="EMBL/GenBank/DDBJ databases">
        <authorList>
            <person name="Nowell W R."/>
        </authorList>
    </citation>
    <scope>NUCLEOTIDE SEQUENCE</scope>
</reference>
<evidence type="ECO:0000313" key="4">
    <source>
        <dbReference type="EMBL" id="CAF4183729.1"/>
    </source>
</evidence>
<evidence type="ECO:0000313" key="3">
    <source>
        <dbReference type="EMBL" id="CAF1465974.1"/>
    </source>
</evidence>
<dbReference type="OrthoDB" id="10011144at2759"/>
<gene>
    <name evidence="3" type="ORF">GPM918_LOCUS35275</name>
    <name evidence="2" type="ORF">OVA965_LOCUS31840</name>
    <name evidence="5" type="ORF">SRO942_LOCUS35992</name>
    <name evidence="4" type="ORF">TMI583_LOCUS32682</name>
</gene>
<evidence type="ECO:0000313" key="6">
    <source>
        <dbReference type="Proteomes" id="UP000663829"/>
    </source>
</evidence>